<evidence type="ECO:0000256" key="2">
    <source>
        <dbReference type="ARBA" id="ARBA00022803"/>
    </source>
</evidence>
<dbReference type="Proteomes" id="UP000688137">
    <property type="component" value="Unassembled WGS sequence"/>
</dbReference>
<dbReference type="PROSITE" id="PS50005">
    <property type="entry name" value="TPR"/>
    <property type="match status" value="1"/>
</dbReference>
<dbReference type="SMART" id="SM00028">
    <property type="entry name" value="TPR"/>
    <property type="match status" value="10"/>
</dbReference>
<dbReference type="InterPro" id="IPR019734">
    <property type="entry name" value="TPR_rpt"/>
</dbReference>
<dbReference type="AlphaFoldDB" id="A0A8S1MQK0"/>
<dbReference type="PANTHER" id="PTHR44858">
    <property type="entry name" value="TETRATRICOPEPTIDE REPEAT PROTEIN 6"/>
    <property type="match status" value="1"/>
</dbReference>
<gene>
    <name evidence="4" type="ORF">PPRIM_AZ9-3.1.T0620017</name>
</gene>
<comment type="caution">
    <text evidence="4">The sequence shown here is derived from an EMBL/GenBank/DDBJ whole genome shotgun (WGS) entry which is preliminary data.</text>
</comment>
<evidence type="ECO:0000256" key="1">
    <source>
        <dbReference type="ARBA" id="ARBA00022737"/>
    </source>
</evidence>
<dbReference type="PANTHER" id="PTHR44858:SF1">
    <property type="entry name" value="UDP-N-ACETYLGLUCOSAMINE--PEPTIDE N-ACETYLGLUCOSAMINYLTRANSFERASE SPINDLY-RELATED"/>
    <property type="match status" value="1"/>
</dbReference>
<evidence type="ECO:0008006" key="6">
    <source>
        <dbReference type="Google" id="ProtNLM"/>
    </source>
</evidence>
<keyword evidence="2 3" id="KW-0802">TPR repeat</keyword>
<dbReference type="InterPro" id="IPR050498">
    <property type="entry name" value="Ycf3"/>
</dbReference>
<proteinExistence type="predicted"/>
<dbReference type="OMA" id="YCININE"/>
<organism evidence="4 5">
    <name type="scientific">Paramecium primaurelia</name>
    <dbReference type="NCBI Taxonomy" id="5886"/>
    <lineage>
        <taxon>Eukaryota</taxon>
        <taxon>Sar</taxon>
        <taxon>Alveolata</taxon>
        <taxon>Ciliophora</taxon>
        <taxon>Intramacronucleata</taxon>
        <taxon>Oligohymenophorea</taxon>
        <taxon>Peniculida</taxon>
        <taxon>Parameciidae</taxon>
        <taxon>Paramecium</taxon>
    </lineage>
</organism>
<name>A0A8S1MQK0_PARPR</name>
<evidence type="ECO:0000313" key="5">
    <source>
        <dbReference type="Proteomes" id="UP000688137"/>
    </source>
</evidence>
<evidence type="ECO:0000313" key="4">
    <source>
        <dbReference type="EMBL" id="CAD8079423.1"/>
    </source>
</evidence>
<evidence type="ECO:0000256" key="3">
    <source>
        <dbReference type="PROSITE-ProRule" id="PRU00339"/>
    </source>
</evidence>
<keyword evidence="1" id="KW-0677">Repeat</keyword>
<sequence>MLKLGNLNLQNQGNSNKIRITSKNLLSFYFQMELHHIIKDHNQLYFNKNSLIRQTQDQPVKIDVEQRLINKFNFHYLLINKRIKTLQFHYVLLLIRLTQNYQNIITLLIFIDSNQILNNIDSFDLKLGKSLFKQDQIQEALIIFENYLLSYGINPEALYFSALCYRQQNQYDKLIQQLEKLISIFPTFSRDAYLILANSLIQKNRIQDSINYLTLAIQNFNRFYDALSLRAELYLKFKFTHKAIQDFDQLIQINPKKSNAYIGLSDCFVQLNQIHLAFKYLNKAFQLEQPSNSKPIIIKLFYLFFDVFDYKQSNYYLDILQQIYPEDSESLYLKGLWFQKQNHTQEAYLAFEQAVQYNNDKQSTTQALLEIIKFEIDKNNFYSASHNLERKIFLNIFKDQFIQIELFVEGTIFLMKKQFDQGIEFLSEMIQIQNDSLKVLALQFRAYGYFYMSNYRYALKDLLDCDQNQLEQGSVYNLLLCQALLKFEENDLNSSYQIFQEAYELFKSKQEPFFYQATLLIRKYCININEDNEKIYLNQALENLQKALLIRESSNVLFYKGVLNLALGNFDQADQDLELAIENCNENQAQHFYVRGLLHNCLKLYDMAILDFKSCLHLEQEHLDSYLNRCRAYIHIGDLDNAYLDLTKYVENCKEDQLNYQMIGMLFFHIGSFDEAIFSLNMDSSIESQYLKIKVLLFYKELNMAHSELQLISENNNKANIDFQIVNILKLMCSNEIYTNLQDNISVLNKIQMSRQEGDIFKLCHIWFYYGVLLVFQREYSMALEYLNLSYEFESKSENFNSNDDFGNQIYNFKEYLFNNALINLMMNNNTIAIEILNKLYDNLNSMEEKVQLQIFIKLIYDDMLDTGENIKLIIQNEFYLFQQKNRLSSLLPVLQLPLKKYKIRTKLSFCLPRIEFPSIDIAFDQKLLEKITPQIVENYPEAPWIKRIKQKIVFTDNLRSIDQELESTIRDRISGEEFKEINQIRVEFDDD</sequence>
<protein>
    <recommendedName>
        <fullName evidence="6">Tetratricopeptide repeat protein</fullName>
    </recommendedName>
</protein>
<keyword evidence="5" id="KW-1185">Reference proteome</keyword>
<reference evidence="4" key="1">
    <citation type="submission" date="2021-01" db="EMBL/GenBank/DDBJ databases">
        <authorList>
            <consortium name="Genoscope - CEA"/>
            <person name="William W."/>
        </authorList>
    </citation>
    <scope>NUCLEOTIDE SEQUENCE</scope>
</reference>
<feature type="repeat" description="TPR" evidence="3">
    <location>
        <begin position="224"/>
        <end position="257"/>
    </location>
</feature>
<dbReference type="Pfam" id="PF13432">
    <property type="entry name" value="TPR_16"/>
    <property type="match status" value="1"/>
</dbReference>
<dbReference type="EMBL" id="CAJJDM010000063">
    <property type="protein sequence ID" value="CAD8079423.1"/>
    <property type="molecule type" value="Genomic_DNA"/>
</dbReference>
<accession>A0A8S1MQK0</accession>